<sequence>MGKSRFILPNAFTSMNFLLGVFAICWATGAFSSFTQADPIRMGSYFIVLCVLLDKLDGFAARLVNASSEFGAQFDSLADLIAFGLAPAFTVFFCYRGLAPQWFGENGVLLIVTFSIYVLCAAMRLAKYNACDSDTYHHHFSGLPSTFAGAINAILIVFLKSHGLFENTDSPLIFLPLLVMLVTGLLMVSPLFLPKLQPRKSQALNIFQAVLIVITYVSGFMFVSPKVPFITEYLLILMASYLGIGFTIGLVNRKKIIAEALEEQKK</sequence>
<keyword evidence="3" id="KW-0472">Membrane</keyword>
<feature type="transmembrane region" description="Helical" evidence="3">
    <location>
        <begin position="138"/>
        <end position="159"/>
    </location>
</feature>
<dbReference type="InterPro" id="IPR043130">
    <property type="entry name" value="CDP-OH_PTrfase_TM_dom"/>
</dbReference>
<feature type="transmembrane region" description="Helical" evidence="3">
    <location>
        <begin position="76"/>
        <end position="95"/>
    </location>
</feature>
<keyword evidence="3" id="KW-1133">Transmembrane helix</keyword>
<feature type="transmembrane region" description="Helical" evidence="3">
    <location>
        <begin position="107"/>
        <end position="126"/>
    </location>
</feature>
<evidence type="ECO:0000313" key="4">
    <source>
        <dbReference type="EMBL" id="AIF26812.1"/>
    </source>
</evidence>
<evidence type="ECO:0000256" key="3">
    <source>
        <dbReference type="SAM" id="Phobius"/>
    </source>
</evidence>
<dbReference type="GO" id="GO:0016020">
    <property type="term" value="C:membrane"/>
    <property type="evidence" value="ECO:0007669"/>
    <property type="project" value="InterPro"/>
</dbReference>
<feature type="transmembrane region" description="Helical" evidence="3">
    <location>
        <begin position="205"/>
        <end position="224"/>
    </location>
</feature>
<feature type="transmembrane region" description="Helical" evidence="3">
    <location>
        <begin position="230"/>
        <end position="251"/>
    </location>
</feature>
<proteinExistence type="inferred from homology"/>
<dbReference type="GO" id="GO:0016780">
    <property type="term" value="F:phosphotransferase activity, for other substituted phosphate groups"/>
    <property type="evidence" value="ECO:0007669"/>
    <property type="project" value="InterPro"/>
</dbReference>
<dbReference type="InterPro" id="IPR048254">
    <property type="entry name" value="CDP_ALCOHOL_P_TRANSF_CS"/>
</dbReference>
<reference evidence="4" key="1">
    <citation type="submission" date="2013-08" db="EMBL/GenBank/DDBJ databases">
        <title>Comparison of modified E. coli strains.</title>
        <authorList>
            <person name="Juergensen J."/>
            <person name="Bonge A."/>
            <person name="Streit W.R."/>
        </authorList>
    </citation>
    <scope>NUCLEOTIDE SEQUENCE</scope>
</reference>
<name>A0A0H3UAU1_9BACT</name>
<dbReference type="EMBL" id="KF540247">
    <property type="protein sequence ID" value="AIF26812.1"/>
    <property type="molecule type" value="Genomic_DNA"/>
</dbReference>
<accession>A0A0H3UAU1</accession>
<evidence type="ECO:0000256" key="2">
    <source>
        <dbReference type="RuleBase" id="RU003750"/>
    </source>
</evidence>
<comment type="similarity">
    <text evidence="2">Belongs to the CDP-alcohol phosphatidyltransferase class-I family.</text>
</comment>
<dbReference type="AlphaFoldDB" id="A0A0H3UAU1"/>
<keyword evidence="1 2" id="KW-0808">Transferase</keyword>
<dbReference type="PROSITE" id="PS00379">
    <property type="entry name" value="CDP_ALCOHOL_P_TRANSF"/>
    <property type="match status" value="1"/>
</dbReference>
<feature type="transmembrane region" description="Helical" evidence="3">
    <location>
        <begin position="171"/>
        <end position="193"/>
    </location>
</feature>
<keyword evidence="3" id="KW-0812">Transmembrane</keyword>
<organism evidence="4">
    <name type="scientific">uncultured bacterium fosmid pJB95A1</name>
    <dbReference type="NCBI Taxonomy" id="1478075"/>
    <lineage>
        <taxon>Bacteria</taxon>
        <taxon>environmental samples</taxon>
    </lineage>
</organism>
<dbReference type="InterPro" id="IPR000462">
    <property type="entry name" value="CDP-OH_P_trans"/>
</dbReference>
<evidence type="ECO:0000256" key="1">
    <source>
        <dbReference type="ARBA" id="ARBA00022679"/>
    </source>
</evidence>
<protein>
    <submittedName>
        <fullName evidence="4">Putative CDP-alcohol phosphatidyltransferase</fullName>
    </submittedName>
</protein>
<dbReference type="Pfam" id="PF01066">
    <property type="entry name" value="CDP-OH_P_transf"/>
    <property type="match status" value="1"/>
</dbReference>
<dbReference type="GO" id="GO:0008654">
    <property type="term" value="P:phospholipid biosynthetic process"/>
    <property type="evidence" value="ECO:0007669"/>
    <property type="project" value="InterPro"/>
</dbReference>
<dbReference type="Gene3D" id="1.20.120.1760">
    <property type="match status" value="1"/>
</dbReference>